<reference evidence="1 2" key="1">
    <citation type="submission" date="2015-03" db="EMBL/GenBank/DDBJ databases">
        <authorList>
            <person name="Melo L.D.R."/>
            <person name="Veiga P."/>
            <person name="Cerca N."/>
            <person name="Kropinski A.M."/>
            <person name="Azeredo J."/>
            <person name="Almeida C."/>
            <person name="Sillankorva S."/>
        </authorList>
    </citation>
    <scope>NUCLEOTIDE SEQUENCE [LARGE SCALE GENOMIC DNA]</scope>
</reference>
<dbReference type="Proteomes" id="UP000202749">
    <property type="component" value="Segment"/>
</dbReference>
<keyword evidence="2" id="KW-1185">Reference proteome</keyword>
<proteinExistence type="predicted"/>
<dbReference type="RefSeq" id="YP_009195602.1">
    <property type="nucleotide sequence ID" value="NC_028762.1"/>
</dbReference>
<dbReference type="OrthoDB" id="16211at10239"/>
<gene>
    <name evidence="1" type="ORF">Pm5461_180</name>
</gene>
<organism evidence="1 2">
    <name type="scientific">Proteus phage vB_PmiM_Pm5461</name>
    <dbReference type="NCBI Taxonomy" id="1636250"/>
    <lineage>
        <taxon>Viruses</taxon>
        <taxon>Duplodnaviria</taxon>
        <taxon>Heunggongvirae</taxon>
        <taxon>Uroviricota</taxon>
        <taxon>Caudoviricetes</taxon>
        <taxon>Pantevenvirales</taxon>
        <taxon>Straboviridae</taxon>
        <taxon>Bragavirus</taxon>
        <taxon>Bragavirus pm5461</taxon>
    </lineage>
</organism>
<dbReference type="KEGG" id="vg:26622728"/>
<dbReference type="GeneID" id="26622728"/>
<evidence type="ECO:0000313" key="2">
    <source>
        <dbReference type="Proteomes" id="UP000202749"/>
    </source>
</evidence>
<dbReference type="Pfam" id="PF11056">
    <property type="entry name" value="UvsY"/>
    <property type="match status" value="1"/>
</dbReference>
<dbReference type="InterPro" id="IPR021289">
    <property type="entry name" value="UvsY"/>
</dbReference>
<sequence>MNLEELQTMLSEDLKIDSLKLQYEAANNPSLYGKWLKIYSDIKKGIISYEANKKRLLKQRLDHYTGRGDEVCMDLYEKSELKTVIAADPEILKTQTSVEYRNLLLDFASKALDAIKARGFSIKHILECRQFEAGTK</sequence>
<accession>A0A0G2SSL3</accession>
<protein>
    <submittedName>
        <fullName evidence="1">Recombination, repair and ssDNA binding protein</fullName>
    </submittedName>
</protein>
<dbReference type="EMBL" id="KP890823">
    <property type="protein sequence ID" value="AKA62046.1"/>
    <property type="molecule type" value="Genomic_DNA"/>
</dbReference>
<name>A0A0G2SSL3_9CAUD</name>
<evidence type="ECO:0000313" key="1">
    <source>
        <dbReference type="EMBL" id="AKA62046.1"/>
    </source>
</evidence>